<protein>
    <submittedName>
        <fullName evidence="1">Carboxypeptidase regulatory-like domain-containing protein</fullName>
    </submittedName>
</protein>
<dbReference type="InterPro" id="IPR008969">
    <property type="entry name" value="CarboxyPept-like_regulatory"/>
</dbReference>
<accession>A0A8T4LFS0</accession>
<keyword evidence="1" id="KW-0645">Protease</keyword>
<dbReference type="Proteomes" id="UP000675968">
    <property type="component" value="Unassembled WGS sequence"/>
</dbReference>
<dbReference type="AlphaFoldDB" id="A0A8T4LFS0"/>
<dbReference type="SUPFAM" id="SSF49464">
    <property type="entry name" value="Carboxypeptidase regulatory domain-like"/>
    <property type="match status" value="1"/>
</dbReference>
<organism evidence="1 2">
    <name type="scientific">Candidatus Iainarchaeum sp</name>
    <dbReference type="NCBI Taxonomy" id="3101447"/>
    <lineage>
        <taxon>Archaea</taxon>
        <taxon>Candidatus Iainarchaeota</taxon>
        <taxon>Candidatus Iainarchaeia</taxon>
        <taxon>Candidatus Iainarchaeales</taxon>
        <taxon>Candidatus Iainarchaeaceae</taxon>
        <taxon>Candidatus Iainarchaeum</taxon>
    </lineage>
</organism>
<dbReference type="EMBL" id="JAGVWC010000012">
    <property type="protein sequence ID" value="MBS3062115.1"/>
    <property type="molecule type" value="Genomic_DNA"/>
</dbReference>
<comment type="caution">
    <text evidence="1">The sequence shown here is derived from an EMBL/GenBank/DDBJ whole genome shotgun (WGS) entry which is preliminary data.</text>
</comment>
<evidence type="ECO:0000313" key="2">
    <source>
        <dbReference type="Proteomes" id="UP000675968"/>
    </source>
</evidence>
<proteinExistence type="predicted"/>
<sequence>MNYKFLLTLVLLGVVAASASAALVQVQVVTGSKTPVAGASVTVGTGSSGKTLTTDAKGYTDFVRLAAGTTNEIAVTKTGFKENKIFPAVAAAASEFQPVLYVVNVAAVEAKKTETKVTQATAEEDLISRILKGFIAPFAVFPVGKNVQPNCVLRVNNVERDTFYAGSKNACREYLTNGCKTYAQYLNPGINLLETRWKTNSVVETINSDVCRIE</sequence>
<reference evidence="1" key="2">
    <citation type="submission" date="2021-05" db="EMBL/GenBank/DDBJ databases">
        <title>Protein family content uncovers lineage relationships and bacterial pathway maintenance mechanisms in DPANN archaea.</title>
        <authorList>
            <person name="Castelle C.J."/>
            <person name="Meheust R."/>
            <person name="Jaffe A.L."/>
            <person name="Seitz K."/>
            <person name="Gong X."/>
            <person name="Baker B.J."/>
            <person name="Banfield J.F."/>
        </authorList>
    </citation>
    <scope>NUCLEOTIDE SEQUENCE</scope>
    <source>
        <strain evidence="1">RIFCSPLOWO2_01_FULL_AR10_48_17</strain>
    </source>
</reference>
<name>A0A8T4LFS0_9ARCH</name>
<dbReference type="GO" id="GO:0004180">
    <property type="term" value="F:carboxypeptidase activity"/>
    <property type="evidence" value="ECO:0007669"/>
    <property type="project" value="UniProtKB-KW"/>
</dbReference>
<keyword evidence="1" id="KW-0378">Hydrolase</keyword>
<evidence type="ECO:0000313" key="1">
    <source>
        <dbReference type="EMBL" id="MBS3062115.1"/>
    </source>
</evidence>
<reference evidence="1" key="1">
    <citation type="submission" date="2021-03" db="EMBL/GenBank/DDBJ databases">
        <authorList>
            <person name="Jaffe A."/>
        </authorList>
    </citation>
    <scope>NUCLEOTIDE SEQUENCE</scope>
    <source>
        <strain evidence="1">RIFCSPLOWO2_01_FULL_AR10_48_17</strain>
    </source>
</reference>
<keyword evidence="1" id="KW-0121">Carboxypeptidase</keyword>
<gene>
    <name evidence="1" type="ORF">J4215_06035</name>
</gene>